<dbReference type="AlphaFoldDB" id="A0AAV6YMV3"/>
<comment type="caution">
    <text evidence="2">The sequence shown here is derived from an EMBL/GenBank/DDBJ whole genome shotgun (WGS) entry which is preliminary data.</text>
</comment>
<reference evidence="2" key="1">
    <citation type="thesis" date="2020" institute="ProQuest LLC" country="789 East Eisenhower Parkway, Ann Arbor, MI, USA">
        <title>Comparative Genomics and Chromosome Evolution.</title>
        <authorList>
            <person name="Mudd A.B."/>
        </authorList>
    </citation>
    <scope>NUCLEOTIDE SEQUENCE</scope>
    <source>
        <strain evidence="2">237g6f4</strain>
        <tissue evidence="2">Blood</tissue>
    </source>
</reference>
<organism evidence="2 3">
    <name type="scientific">Engystomops pustulosus</name>
    <name type="common">Tungara frog</name>
    <name type="synonym">Physalaemus pustulosus</name>
    <dbReference type="NCBI Taxonomy" id="76066"/>
    <lineage>
        <taxon>Eukaryota</taxon>
        <taxon>Metazoa</taxon>
        <taxon>Chordata</taxon>
        <taxon>Craniata</taxon>
        <taxon>Vertebrata</taxon>
        <taxon>Euteleostomi</taxon>
        <taxon>Amphibia</taxon>
        <taxon>Batrachia</taxon>
        <taxon>Anura</taxon>
        <taxon>Neobatrachia</taxon>
        <taxon>Hyloidea</taxon>
        <taxon>Leptodactylidae</taxon>
        <taxon>Leiuperinae</taxon>
        <taxon>Engystomops</taxon>
    </lineage>
</organism>
<proteinExistence type="predicted"/>
<gene>
    <name evidence="2" type="ORF">GDO81_029378</name>
</gene>
<keyword evidence="3" id="KW-1185">Reference proteome</keyword>
<accession>A0AAV6YMV3</accession>
<sequence>MRPPQNLRAPLPKETSPASPKPMAPEPSLRPRTDHPSAFRVMEGGPSPAPPGCAPYLLQGLPMSYYIPAVRAATTSSVERQLWGPGCIRPSLYCHDVYFV</sequence>
<evidence type="ECO:0000313" key="3">
    <source>
        <dbReference type="Proteomes" id="UP000824782"/>
    </source>
</evidence>
<evidence type="ECO:0000313" key="2">
    <source>
        <dbReference type="EMBL" id="KAG8535123.1"/>
    </source>
</evidence>
<dbReference type="Proteomes" id="UP000824782">
    <property type="component" value="Unassembled WGS sequence"/>
</dbReference>
<evidence type="ECO:0000256" key="1">
    <source>
        <dbReference type="SAM" id="MobiDB-lite"/>
    </source>
</evidence>
<name>A0AAV6YMV3_ENGPU</name>
<protein>
    <submittedName>
        <fullName evidence="2">Uncharacterized protein</fullName>
    </submittedName>
</protein>
<feature type="region of interest" description="Disordered" evidence="1">
    <location>
        <begin position="1"/>
        <end position="48"/>
    </location>
</feature>
<dbReference type="EMBL" id="WNYA01077761">
    <property type="protein sequence ID" value="KAG8535123.1"/>
    <property type="molecule type" value="Genomic_DNA"/>
</dbReference>